<evidence type="ECO:0000256" key="5">
    <source>
        <dbReference type="ARBA" id="ARBA00022692"/>
    </source>
</evidence>
<feature type="transmembrane region" description="Helical" evidence="8">
    <location>
        <begin position="434"/>
        <end position="460"/>
    </location>
</feature>
<keyword evidence="5 8" id="KW-0812">Transmembrane</keyword>
<feature type="transmembrane region" description="Helical" evidence="8">
    <location>
        <begin position="307"/>
        <end position="331"/>
    </location>
</feature>
<feature type="transmembrane region" description="Helical" evidence="8">
    <location>
        <begin position="487"/>
        <end position="511"/>
    </location>
</feature>
<evidence type="ECO:0000256" key="8">
    <source>
        <dbReference type="SAM" id="Phobius"/>
    </source>
</evidence>
<dbReference type="PANTHER" id="PTHR30047:SF7">
    <property type="entry name" value="HIGH-AFFINITY CHOLINE TRANSPORT PROTEIN"/>
    <property type="match status" value="1"/>
</dbReference>
<dbReference type="InterPro" id="IPR000060">
    <property type="entry name" value="BCCT_transptr"/>
</dbReference>
<keyword evidence="10" id="KW-1185">Reference proteome</keyword>
<keyword evidence="7 8" id="KW-0472">Membrane</keyword>
<dbReference type="Proteomes" id="UP001320715">
    <property type="component" value="Unassembled WGS sequence"/>
</dbReference>
<dbReference type="RefSeq" id="WP_152008107.1">
    <property type="nucleotide sequence ID" value="NZ_JAAAML010000001.1"/>
</dbReference>
<evidence type="ECO:0000313" key="10">
    <source>
        <dbReference type="Proteomes" id="UP001320715"/>
    </source>
</evidence>
<sequence>MSDPNEQGIPAPEGPANLIDTEYEVGQDNVEVSVGPFGLDIHNPVFAISGLTIIAFVFVTLAFQESAGAAFGDLRDWLTGTFDWFFLTAANIFVLLCLFLIVSPYGKVRIGGKDATPDYSYTGWFAMLFAAGMGIGLMFYGVSEPISHFSSSVAEGAGSPDSWAPLGGAAGNTAEARDLGMAATIFHWGLHPWAIYAIVALALALFSYNKGLPLTMRSVFYPIFGERVWGWTGHIIDILAVFATLFGLATSLGFGAEQAMAGLDHIFGIGVSDVSKVVLIVAITGVALVSVVAGLDAGVKRLSEINMILAALLLVFVLIVGPTVAILTGFFHNLYEYARYLPELSNPFGRTDDNFRQGWTAFYWAWWISWSPFVGMFIARVSRGRSVREFITCVLIIPSLVSVFWMTTFGGTAIDQLVNDGYQVVVDAPLELKLFAMLEALPLQQITSFIAIVLVIVFFVTSSDSGSLVIDTITAGGKIDAPAAQRVFWACFEGLVAIALLLGGGLAALQAMAVSTGFPFTIVLLLACFAILKGLHSEPR</sequence>
<organism evidence="9 10">
    <name type="scientific">Hoeflea alexandrii</name>
    <dbReference type="NCBI Taxonomy" id="288436"/>
    <lineage>
        <taxon>Bacteria</taxon>
        <taxon>Pseudomonadati</taxon>
        <taxon>Pseudomonadota</taxon>
        <taxon>Alphaproteobacteria</taxon>
        <taxon>Hyphomicrobiales</taxon>
        <taxon>Rhizobiaceae</taxon>
        <taxon>Hoeflea</taxon>
    </lineage>
</organism>
<evidence type="ECO:0000256" key="7">
    <source>
        <dbReference type="ARBA" id="ARBA00023136"/>
    </source>
</evidence>
<feature type="transmembrane region" description="Helical" evidence="8">
    <location>
        <begin position="361"/>
        <end position="379"/>
    </location>
</feature>
<comment type="subcellular location">
    <subcellularLocation>
        <location evidence="1">Cell membrane</location>
        <topology evidence="1">Multi-pass membrane protein</topology>
    </subcellularLocation>
</comment>
<evidence type="ECO:0000256" key="4">
    <source>
        <dbReference type="ARBA" id="ARBA00022475"/>
    </source>
</evidence>
<comment type="similarity">
    <text evidence="2">Belongs to the BCCT transporter (TC 2.A.15) family.</text>
</comment>
<dbReference type="EMBL" id="JAAAML010000001">
    <property type="protein sequence ID" value="MCO6407568.1"/>
    <property type="molecule type" value="Genomic_DNA"/>
</dbReference>
<comment type="caution">
    <text evidence="9">The sequence shown here is derived from an EMBL/GenBank/DDBJ whole genome shotgun (WGS) entry which is preliminary data.</text>
</comment>
<feature type="transmembrane region" description="Helical" evidence="8">
    <location>
        <begin position="517"/>
        <end position="535"/>
    </location>
</feature>
<protein>
    <submittedName>
        <fullName evidence="9">BCCT family transporter</fullName>
    </submittedName>
</protein>
<evidence type="ECO:0000313" key="9">
    <source>
        <dbReference type="EMBL" id="MCO6407568.1"/>
    </source>
</evidence>
<keyword evidence="6 8" id="KW-1133">Transmembrane helix</keyword>
<keyword evidence="4" id="KW-1003">Cell membrane</keyword>
<dbReference type="Pfam" id="PF02028">
    <property type="entry name" value="BCCT"/>
    <property type="match status" value="1"/>
</dbReference>
<feature type="transmembrane region" description="Helical" evidence="8">
    <location>
        <begin position="84"/>
        <end position="102"/>
    </location>
</feature>
<feature type="transmembrane region" description="Helical" evidence="8">
    <location>
        <begin position="274"/>
        <end position="295"/>
    </location>
</feature>
<feature type="transmembrane region" description="Helical" evidence="8">
    <location>
        <begin position="45"/>
        <end position="64"/>
    </location>
</feature>
<evidence type="ECO:0000256" key="1">
    <source>
        <dbReference type="ARBA" id="ARBA00004651"/>
    </source>
</evidence>
<dbReference type="PANTHER" id="PTHR30047">
    <property type="entry name" value="HIGH-AFFINITY CHOLINE TRANSPORT PROTEIN-RELATED"/>
    <property type="match status" value="1"/>
</dbReference>
<reference evidence="9 10" key="1">
    <citation type="submission" date="2020-01" db="EMBL/GenBank/DDBJ databases">
        <title>Genomes of bacteria type strains.</title>
        <authorList>
            <person name="Chen J."/>
            <person name="Zhu S."/>
            <person name="Yang J."/>
        </authorList>
    </citation>
    <scope>NUCLEOTIDE SEQUENCE [LARGE SCALE GENOMIC DNA]</scope>
    <source>
        <strain evidence="9 10">DSM 16655</strain>
    </source>
</reference>
<feature type="transmembrane region" description="Helical" evidence="8">
    <location>
        <begin position="391"/>
        <end position="414"/>
    </location>
</feature>
<feature type="transmembrane region" description="Helical" evidence="8">
    <location>
        <begin position="190"/>
        <end position="208"/>
    </location>
</feature>
<gene>
    <name evidence="9" type="ORF">GTW23_05220</name>
</gene>
<evidence type="ECO:0000256" key="3">
    <source>
        <dbReference type="ARBA" id="ARBA00022448"/>
    </source>
</evidence>
<feature type="transmembrane region" description="Helical" evidence="8">
    <location>
        <begin position="228"/>
        <end position="254"/>
    </location>
</feature>
<keyword evidence="3" id="KW-0813">Transport</keyword>
<proteinExistence type="inferred from homology"/>
<dbReference type="NCBIfam" id="TIGR00842">
    <property type="entry name" value="bcct"/>
    <property type="match status" value="1"/>
</dbReference>
<accession>A0ABT1CMZ2</accession>
<name>A0ABT1CMZ2_9HYPH</name>
<evidence type="ECO:0000256" key="6">
    <source>
        <dbReference type="ARBA" id="ARBA00022989"/>
    </source>
</evidence>
<evidence type="ECO:0000256" key="2">
    <source>
        <dbReference type="ARBA" id="ARBA00005658"/>
    </source>
</evidence>
<feature type="transmembrane region" description="Helical" evidence="8">
    <location>
        <begin position="123"/>
        <end position="142"/>
    </location>
</feature>